<comment type="caution">
    <text evidence="1">The sequence shown here is derived from an EMBL/GenBank/DDBJ whole genome shotgun (WGS) entry which is preliminary data.</text>
</comment>
<accession>A0ACC2P461</accession>
<name>A0ACC2P461_9HYME</name>
<keyword evidence="2" id="KW-1185">Reference proteome</keyword>
<sequence length="161" mass="18485">MVALHEIDEDIEILEGPPQQNGHHRIDEPDDNRLMPLIADIATDVNLAMNSLRQQVNLLRDEVVHLRTDTRRSFGSLRDHLDDCQIEVVELIDNLETHLIEVDEWYNRDRLFADANDSSEESDEEVAPAPHQHIVTKILYIGAAVFLVFAIIMGNVLKWLM</sequence>
<evidence type="ECO:0000313" key="1">
    <source>
        <dbReference type="EMBL" id="KAJ8677606.1"/>
    </source>
</evidence>
<dbReference type="EMBL" id="CM056742">
    <property type="protein sequence ID" value="KAJ8677606.1"/>
    <property type="molecule type" value="Genomic_DNA"/>
</dbReference>
<organism evidence="1 2">
    <name type="scientific">Eretmocerus hayati</name>
    <dbReference type="NCBI Taxonomy" id="131215"/>
    <lineage>
        <taxon>Eukaryota</taxon>
        <taxon>Metazoa</taxon>
        <taxon>Ecdysozoa</taxon>
        <taxon>Arthropoda</taxon>
        <taxon>Hexapoda</taxon>
        <taxon>Insecta</taxon>
        <taxon>Pterygota</taxon>
        <taxon>Neoptera</taxon>
        <taxon>Endopterygota</taxon>
        <taxon>Hymenoptera</taxon>
        <taxon>Apocrita</taxon>
        <taxon>Proctotrupomorpha</taxon>
        <taxon>Chalcidoidea</taxon>
        <taxon>Aphelinidae</taxon>
        <taxon>Aphelininae</taxon>
        <taxon>Eretmocerus</taxon>
    </lineage>
</organism>
<reference evidence="1" key="1">
    <citation type="submission" date="2023-04" db="EMBL/GenBank/DDBJ databases">
        <title>A chromosome-level genome assembly of the parasitoid wasp Eretmocerus hayati.</title>
        <authorList>
            <person name="Zhong Y."/>
            <person name="Liu S."/>
            <person name="Liu Y."/>
        </authorList>
    </citation>
    <scope>NUCLEOTIDE SEQUENCE</scope>
    <source>
        <strain evidence="1">ZJU_SS_LIU_2023</strain>
    </source>
</reference>
<proteinExistence type="predicted"/>
<evidence type="ECO:0000313" key="2">
    <source>
        <dbReference type="Proteomes" id="UP001239111"/>
    </source>
</evidence>
<protein>
    <submittedName>
        <fullName evidence="1">Uncharacterized protein</fullName>
    </submittedName>
</protein>
<gene>
    <name evidence="1" type="ORF">QAD02_013393</name>
</gene>
<dbReference type="Proteomes" id="UP001239111">
    <property type="component" value="Chromosome 2"/>
</dbReference>